<reference evidence="2 3" key="1">
    <citation type="submission" date="2020-08" db="EMBL/GenBank/DDBJ databases">
        <title>Genomic Encyclopedia of Type Strains, Phase IV (KMG-IV): sequencing the most valuable type-strain genomes for metagenomic binning, comparative biology and taxonomic classification.</title>
        <authorList>
            <person name="Goeker M."/>
        </authorList>
    </citation>
    <scope>NUCLEOTIDE SEQUENCE [LARGE SCALE GENOMIC DNA]</scope>
    <source>
        <strain evidence="2 3">DSM 12706</strain>
    </source>
</reference>
<accession>A0A7W7Z4I9</accession>
<evidence type="ECO:0000313" key="3">
    <source>
        <dbReference type="Proteomes" id="UP000542353"/>
    </source>
</evidence>
<dbReference type="RefSeq" id="WP_184258009.1">
    <property type="nucleotide sequence ID" value="NZ_JACHIH010000014.1"/>
</dbReference>
<dbReference type="Proteomes" id="UP000542353">
    <property type="component" value="Unassembled WGS sequence"/>
</dbReference>
<organism evidence="2 3">
    <name type="scientific">Rhodopseudomonas rhenobacensis</name>
    <dbReference type="NCBI Taxonomy" id="87461"/>
    <lineage>
        <taxon>Bacteria</taxon>
        <taxon>Pseudomonadati</taxon>
        <taxon>Pseudomonadota</taxon>
        <taxon>Alphaproteobacteria</taxon>
        <taxon>Hyphomicrobiales</taxon>
        <taxon>Nitrobacteraceae</taxon>
        <taxon>Rhodopseudomonas</taxon>
    </lineage>
</organism>
<sequence>MDTLHTVLRALRSETKSNTQHLTAFREFLAHLNPPPRAPMAHVKPAPRRVRRRPRAK</sequence>
<proteinExistence type="predicted"/>
<protein>
    <submittedName>
        <fullName evidence="2">Uncharacterized protein</fullName>
    </submittedName>
</protein>
<comment type="caution">
    <text evidence="2">The sequence shown here is derived from an EMBL/GenBank/DDBJ whole genome shotgun (WGS) entry which is preliminary data.</text>
</comment>
<dbReference type="EMBL" id="JACHIH010000014">
    <property type="protein sequence ID" value="MBB5047819.1"/>
    <property type="molecule type" value="Genomic_DNA"/>
</dbReference>
<feature type="region of interest" description="Disordered" evidence="1">
    <location>
        <begin position="33"/>
        <end position="57"/>
    </location>
</feature>
<evidence type="ECO:0000256" key="1">
    <source>
        <dbReference type="SAM" id="MobiDB-lite"/>
    </source>
</evidence>
<evidence type="ECO:0000313" key="2">
    <source>
        <dbReference type="EMBL" id="MBB5047819.1"/>
    </source>
</evidence>
<gene>
    <name evidence="2" type="ORF">HNR60_002576</name>
</gene>
<dbReference type="AlphaFoldDB" id="A0A7W7Z4I9"/>
<feature type="compositionally biased region" description="Basic residues" evidence="1">
    <location>
        <begin position="45"/>
        <end position="57"/>
    </location>
</feature>
<name>A0A7W7Z4I9_9BRAD</name>
<keyword evidence="3" id="KW-1185">Reference proteome</keyword>